<dbReference type="SUPFAM" id="SSF52540">
    <property type="entry name" value="P-loop containing nucleoside triphosphate hydrolases"/>
    <property type="match status" value="1"/>
</dbReference>
<comment type="caution">
    <text evidence="1">The sequence shown here is derived from an EMBL/GenBank/DDBJ whole genome shotgun (WGS) entry which is preliminary data.</text>
</comment>
<dbReference type="PANTHER" id="PTHR11669:SF8">
    <property type="entry name" value="DNA POLYMERASE III SUBUNIT DELTA"/>
    <property type="match status" value="1"/>
</dbReference>
<name>A0A1F5HGD1_9BACT</name>
<dbReference type="Proteomes" id="UP000176751">
    <property type="component" value="Unassembled WGS sequence"/>
</dbReference>
<protein>
    <recommendedName>
        <fullName evidence="3">DNA polymerase III subunit delta</fullName>
    </recommendedName>
</protein>
<proteinExistence type="predicted"/>
<reference evidence="1 2" key="1">
    <citation type="journal article" date="2016" name="Nat. Commun.">
        <title>Thousands of microbial genomes shed light on interconnected biogeochemical processes in an aquifer system.</title>
        <authorList>
            <person name="Anantharaman K."/>
            <person name="Brown C.T."/>
            <person name="Hug L.A."/>
            <person name="Sharon I."/>
            <person name="Castelle C.J."/>
            <person name="Probst A.J."/>
            <person name="Thomas B.C."/>
            <person name="Singh A."/>
            <person name="Wilkins M.J."/>
            <person name="Karaoz U."/>
            <person name="Brodie E.L."/>
            <person name="Williams K.H."/>
            <person name="Hubbard S.S."/>
            <person name="Banfield J.F."/>
        </authorList>
    </citation>
    <scope>NUCLEOTIDE SEQUENCE [LARGE SCALE GENOMIC DNA]</scope>
</reference>
<dbReference type="GO" id="GO:0006261">
    <property type="term" value="P:DNA-templated DNA replication"/>
    <property type="evidence" value="ECO:0007669"/>
    <property type="project" value="TreeGrafter"/>
</dbReference>
<gene>
    <name evidence="1" type="ORF">A2196_05335</name>
</gene>
<dbReference type="Pfam" id="PF13177">
    <property type="entry name" value="DNA_pol3_delta2"/>
    <property type="match status" value="1"/>
</dbReference>
<dbReference type="InterPro" id="IPR050238">
    <property type="entry name" value="DNA_Rep/Repair_Clamp_Loader"/>
</dbReference>
<accession>A0A1F5HGD1</accession>
<organism evidence="1 2">
    <name type="scientific">Candidatus Curtissbacteria bacterium RIFOXYA1_FULL_41_14</name>
    <dbReference type="NCBI Taxonomy" id="1797737"/>
    <lineage>
        <taxon>Bacteria</taxon>
        <taxon>Candidatus Curtissiibacteriota</taxon>
    </lineage>
</organism>
<dbReference type="EMBL" id="MFCA01000002">
    <property type="protein sequence ID" value="OGE03194.1"/>
    <property type="molecule type" value="Genomic_DNA"/>
</dbReference>
<evidence type="ECO:0008006" key="3">
    <source>
        <dbReference type="Google" id="ProtNLM"/>
    </source>
</evidence>
<dbReference type="PANTHER" id="PTHR11669">
    <property type="entry name" value="REPLICATION FACTOR C / DNA POLYMERASE III GAMMA-TAU SUBUNIT"/>
    <property type="match status" value="1"/>
</dbReference>
<dbReference type="InterPro" id="IPR027417">
    <property type="entry name" value="P-loop_NTPase"/>
</dbReference>
<dbReference type="AlphaFoldDB" id="A0A1F5HGD1"/>
<dbReference type="Gene3D" id="3.40.50.300">
    <property type="entry name" value="P-loop containing nucleotide triphosphate hydrolases"/>
    <property type="match status" value="1"/>
</dbReference>
<evidence type="ECO:0000313" key="2">
    <source>
        <dbReference type="Proteomes" id="UP000176751"/>
    </source>
</evidence>
<evidence type="ECO:0000313" key="1">
    <source>
        <dbReference type="EMBL" id="OGE03194.1"/>
    </source>
</evidence>
<sequence length="230" mass="26336">MSLFQSYLIIGEASQRRIQTETLAKNLGIDLKKVSPDIFIIAPQDQSISISQVRDLKAHIFEKPVKSKYKFIIIESAHNLTVEAQNALLKILEEPPDCAIIVMEAKTRQDLLPTILSRVVIKRSQQSKAHLSSNPISYEKENLLADLETIAQVKDPTDWIDEQIQLLYWQLLENLKDENFSSAIWHLAQIINRFQKAKIMIEANVDSKFALADLIFSLKSLDYPKLNQLH</sequence>
<dbReference type="STRING" id="1797737.A2196_05335"/>